<keyword evidence="2" id="KW-1185">Reference proteome</keyword>
<protein>
    <submittedName>
        <fullName evidence="1">Uncharacterized protein</fullName>
    </submittedName>
</protein>
<dbReference type="RefSeq" id="WP_079728712.1">
    <property type="nucleotide sequence ID" value="NZ_FUZP01000003.1"/>
</dbReference>
<dbReference type="STRING" id="123320.SAMN06309945_2701"/>
<reference evidence="1 2" key="1">
    <citation type="submission" date="2017-02" db="EMBL/GenBank/DDBJ databases">
        <authorList>
            <person name="Peterson S.W."/>
        </authorList>
    </citation>
    <scope>NUCLEOTIDE SEQUENCE [LARGE SCALE GENOMIC DNA]</scope>
    <source>
        <strain evidence="1 2">VKM Ac-2059</strain>
    </source>
</reference>
<proteinExistence type="predicted"/>
<organism evidence="1 2">
    <name type="scientific">Okibacterium fritillariae</name>
    <dbReference type="NCBI Taxonomy" id="123320"/>
    <lineage>
        <taxon>Bacteria</taxon>
        <taxon>Bacillati</taxon>
        <taxon>Actinomycetota</taxon>
        <taxon>Actinomycetes</taxon>
        <taxon>Micrococcales</taxon>
        <taxon>Microbacteriaceae</taxon>
        <taxon>Okibacterium</taxon>
    </lineage>
</organism>
<dbReference type="AlphaFoldDB" id="A0A1T5KZR7"/>
<gene>
    <name evidence="1" type="ORF">SAMN06309945_2701</name>
</gene>
<sequence>MGSATKPLLILLAVLGALGLAAAGFWVLKSLYDQPIDSYVVSYSVEGLQGTEKITYLSATNGLPTDVKMRPAQASGSAWSQKDAVVGAKDEARVVISGSTSDEIVCTIIRDEGIEFEKALTVTKTHEGGDTICVAQPR</sequence>
<dbReference type="Proteomes" id="UP000190857">
    <property type="component" value="Unassembled WGS sequence"/>
</dbReference>
<name>A0A1T5KZR7_9MICO</name>
<accession>A0A1T5KZR7</accession>
<evidence type="ECO:0000313" key="2">
    <source>
        <dbReference type="Proteomes" id="UP000190857"/>
    </source>
</evidence>
<dbReference type="EMBL" id="FUZP01000003">
    <property type="protein sequence ID" value="SKC68869.1"/>
    <property type="molecule type" value="Genomic_DNA"/>
</dbReference>
<evidence type="ECO:0000313" key="1">
    <source>
        <dbReference type="EMBL" id="SKC68869.1"/>
    </source>
</evidence>